<dbReference type="EMBL" id="JBHRYC010000125">
    <property type="protein sequence ID" value="MFC3640203.1"/>
    <property type="molecule type" value="Genomic_DNA"/>
</dbReference>
<evidence type="ECO:0000259" key="12">
    <source>
        <dbReference type="PROSITE" id="PS50879"/>
    </source>
</evidence>
<dbReference type="Gene3D" id="3.30.420.10">
    <property type="entry name" value="Ribonuclease H-like superfamily/Ribonuclease H"/>
    <property type="match status" value="1"/>
</dbReference>
<dbReference type="CDD" id="cd09278">
    <property type="entry name" value="RNase_HI_prokaryote_like"/>
    <property type="match status" value="1"/>
</dbReference>
<dbReference type="InterPro" id="IPR012337">
    <property type="entry name" value="RNaseH-like_sf"/>
</dbReference>
<dbReference type="Pfam" id="PF00075">
    <property type="entry name" value="RNase_H"/>
    <property type="match status" value="1"/>
</dbReference>
<evidence type="ECO:0000256" key="3">
    <source>
        <dbReference type="ARBA" id="ARBA00005300"/>
    </source>
</evidence>
<gene>
    <name evidence="13" type="ORF">ACFONL_22985</name>
</gene>
<evidence type="ECO:0000313" key="13">
    <source>
        <dbReference type="EMBL" id="MFC3640203.1"/>
    </source>
</evidence>
<comment type="cofactor">
    <cofactor evidence="2">
        <name>Mg(2+)</name>
        <dbReference type="ChEBI" id="CHEBI:18420"/>
    </cofactor>
</comment>
<evidence type="ECO:0000256" key="7">
    <source>
        <dbReference type="ARBA" id="ARBA00022723"/>
    </source>
</evidence>
<evidence type="ECO:0000256" key="6">
    <source>
        <dbReference type="ARBA" id="ARBA00022722"/>
    </source>
</evidence>
<evidence type="ECO:0000256" key="11">
    <source>
        <dbReference type="SAM" id="MobiDB-lite"/>
    </source>
</evidence>
<proteinExistence type="inferred from homology"/>
<name>A0ABV7UNZ5_9HYPH</name>
<sequence length="228" mass="24407">MIVIYADGACSGNPGQAAAAILVLKHRTGGMVEIDQAAKHLGQGTNQTAELHAALMAIEAAATSNETEFLVRCDSQYTVNGITSWMANWIANGWRTAGKKPVANSEIWRAINAAISAAEAAGKTIRFEWVKGHSTDQYNNKVDRLAVAACHQRTVDPSHYTQPAPKPAPTRNALGLTPTEWVSIRESLVSEARARHSTGSGEDAAETAARYVLDTLLGKVRLVADSRC</sequence>
<dbReference type="InterPro" id="IPR022892">
    <property type="entry name" value="RNaseHI"/>
</dbReference>
<dbReference type="InterPro" id="IPR050092">
    <property type="entry name" value="RNase_H"/>
</dbReference>
<organism evidence="13 14">
    <name type="scientific">Camelimonas fluminis</name>
    <dbReference type="NCBI Taxonomy" id="1576911"/>
    <lineage>
        <taxon>Bacteria</taxon>
        <taxon>Pseudomonadati</taxon>
        <taxon>Pseudomonadota</taxon>
        <taxon>Alphaproteobacteria</taxon>
        <taxon>Hyphomicrobiales</taxon>
        <taxon>Chelatococcaceae</taxon>
        <taxon>Camelimonas</taxon>
    </lineage>
</organism>
<evidence type="ECO:0000256" key="10">
    <source>
        <dbReference type="ARBA" id="ARBA00022842"/>
    </source>
</evidence>
<comment type="caution">
    <text evidence="13">The sequence shown here is derived from an EMBL/GenBank/DDBJ whole genome shotgun (WGS) entry which is preliminary data.</text>
</comment>
<dbReference type="PANTHER" id="PTHR10642">
    <property type="entry name" value="RIBONUCLEASE H1"/>
    <property type="match status" value="1"/>
</dbReference>
<accession>A0ABV7UNZ5</accession>
<keyword evidence="10" id="KW-0460">Magnesium</keyword>
<protein>
    <recommendedName>
        <fullName evidence="5">ribonuclease H</fullName>
        <ecNumber evidence="5">3.1.26.4</ecNumber>
    </recommendedName>
</protein>
<dbReference type="EC" id="3.1.26.4" evidence="5"/>
<dbReference type="PROSITE" id="PS50879">
    <property type="entry name" value="RNASE_H_1"/>
    <property type="match status" value="1"/>
</dbReference>
<evidence type="ECO:0000256" key="1">
    <source>
        <dbReference type="ARBA" id="ARBA00000077"/>
    </source>
</evidence>
<dbReference type="InterPro" id="IPR002156">
    <property type="entry name" value="RNaseH_domain"/>
</dbReference>
<keyword evidence="7" id="KW-0479">Metal-binding</keyword>
<evidence type="ECO:0000256" key="8">
    <source>
        <dbReference type="ARBA" id="ARBA00022759"/>
    </source>
</evidence>
<dbReference type="PANTHER" id="PTHR10642:SF26">
    <property type="entry name" value="RIBONUCLEASE H1"/>
    <property type="match status" value="1"/>
</dbReference>
<keyword evidence="8" id="KW-0255">Endonuclease</keyword>
<evidence type="ECO:0000256" key="2">
    <source>
        <dbReference type="ARBA" id="ARBA00001946"/>
    </source>
</evidence>
<dbReference type="RefSeq" id="WP_376853192.1">
    <property type="nucleotide sequence ID" value="NZ_JBHRYC010000125.1"/>
</dbReference>
<comment type="catalytic activity">
    <reaction evidence="1">
        <text>Endonucleolytic cleavage to 5'-phosphomonoester.</text>
        <dbReference type="EC" id="3.1.26.4"/>
    </reaction>
</comment>
<keyword evidence="6" id="KW-0540">Nuclease</keyword>
<reference evidence="14" key="1">
    <citation type="journal article" date="2019" name="Int. J. Syst. Evol. Microbiol.">
        <title>The Global Catalogue of Microorganisms (GCM) 10K type strain sequencing project: providing services to taxonomists for standard genome sequencing and annotation.</title>
        <authorList>
            <consortium name="The Broad Institute Genomics Platform"/>
            <consortium name="The Broad Institute Genome Sequencing Center for Infectious Disease"/>
            <person name="Wu L."/>
            <person name="Ma J."/>
        </authorList>
    </citation>
    <scope>NUCLEOTIDE SEQUENCE [LARGE SCALE GENOMIC DNA]</scope>
    <source>
        <strain evidence="14">KCTC 42282</strain>
    </source>
</reference>
<comment type="subunit">
    <text evidence="4">Monomer.</text>
</comment>
<keyword evidence="9 13" id="KW-0378">Hydrolase</keyword>
<evidence type="ECO:0000256" key="9">
    <source>
        <dbReference type="ARBA" id="ARBA00022801"/>
    </source>
</evidence>
<comment type="similarity">
    <text evidence="3">Belongs to the RNase H family.</text>
</comment>
<dbReference type="Proteomes" id="UP001595704">
    <property type="component" value="Unassembled WGS sequence"/>
</dbReference>
<dbReference type="InterPro" id="IPR036397">
    <property type="entry name" value="RNaseH_sf"/>
</dbReference>
<dbReference type="SUPFAM" id="SSF53098">
    <property type="entry name" value="Ribonuclease H-like"/>
    <property type="match status" value="1"/>
</dbReference>
<dbReference type="GO" id="GO:0004523">
    <property type="term" value="F:RNA-DNA hybrid ribonuclease activity"/>
    <property type="evidence" value="ECO:0007669"/>
    <property type="project" value="UniProtKB-EC"/>
</dbReference>
<feature type="domain" description="RNase H type-1" evidence="12">
    <location>
        <begin position="1"/>
        <end position="151"/>
    </location>
</feature>
<evidence type="ECO:0000256" key="4">
    <source>
        <dbReference type="ARBA" id="ARBA00011245"/>
    </source>
</evidence>
<feature type="region of interest" description="Disordered" evidence="11">
    <location>
        <begin position="156"/>
        <end position="176"/>
    </location>
</feature>
<keyword evidence="14" id="KW-1185">Reference proteome</keyword>
<evidence type="ECO:0000256" key="5">
    <source>
        <dbReference type="ARBA" id="ARBA00012180"/>
    </source>
</evidence>
<evidence type="ECO:0000313" key="14">
    <source>
        <dbReference type="Proteomes" id="UP001595704"/>
    </source>
</evidence>